<dbReference type="InParanoid" id="A0A078B699"/>
<keyword evidence="4" id="KW-0808">Transferase</keyword>
<dbReference type="EMBL" id="CCKQ01017852">
    <property type="protein sequence ID" value="CDW89751.1"/>
    <property type="molecule type" value="Genomic_DNA"/>
</dbReference>
<dbReference type="PANTHER" id="PTHR45641">
    <property type="entry name" value="TETRATRICOPEPTIDE REPEAT PROTEIN (AFU_ORTHOLOGUE AFUA_6G03870)"/>
    <property type="match status" value="1"/>
</dbReference>
<dbReference type="GO" id="GO:0005524">
    <property type="term" value="F:ATP binding"/>
    <property type="evidence" value="ECO:0007669"/>
    <property type="project" value="InterPro"/>
</dbReference>
<dbReference type="Gene3D" id="1.25.40.10">
    <property type="entry name" value="Tetratricopeptide repeat domain"/>
    <property type="match status" value="3"/>
</dbReference>
<evidence type="ECO:0000313" key="5">
    <source>
        <dbReference type="Proteomes" id="UP000039865"/>
    </source>
</evidence>
<dbReference type="InterPro" id="IPR000719">
    <property type="entry name" value="Prot_kinase_dom"/>
</dbReference>
<dbReference type="SUPFAM" id="SSF48452">
    <property type="entry name" value="TPR-like"/>
    <property type="match status" value="3"/>
</dbReference>
<dbReference type="SUPFAM" id="SSF56112">
    <property type="entry name" value="Protein kinase-like (PK-like)"/>
    <property type="match status" value="1"/>
</dbReference>
<dbReference type="Pfam" id="PF13424">
    <property type="entry name" value="TPR_12"/>
    <property type="match status" value="2"/>
</dbReference>
<dbReference type="Pfam" id="PF00069">
    <property type="entry name" value="Pkinase"/>
    <property type="match status" value="1"/>
</dbReference>
<dbReference type="InterPro" id="IPR011009">
    <property type="entry name" value="Kinase-like_dom_sf"/>
</dbReference>
<dbReference type="Proteomes" id="UP000039865">
    <property type="component" value="Unassembled WGS sequence"/>
</dbReference>
<sequence>MESANSSKLSDTDIDMLEGKISLVLDKHHSEQVFLNTNFTQLHSIPNHAVTFTLDGPTQLPGAIVMQNNNQKYVTNRSELVGQSNLSTGMDGSLPQSMNSNQSNRFSELLIKKQGDIEYIVHNQILEHFGEECLPKIAQNQTIIYKDKEALPKELNTEQDILELLKKSKNFNYLESISKLAEGGEAIIFTINYLGCDEVVIKVPKLKFQTSAGFEDIIFESQLIKSIYHEDYIVEIKEEIIELDKQTNEVTRYCVVVERAKFSLYDLYSIKSDPQKQLEKSGLWFNKEFQSNHLEQFSVEKFLYQFFHSLKGLNHIHKMGVIYQDLKPQNLLIMRNQKVKYGDFGISIPLKKDVEQYNLRGISPDWSMPSIKAIYEETKGKGIWTQKFSTYTLQQNDIYGLVLTFSTDLIKHFTNMEKLSQNQMKYFNYFALLMNKMANQWSINLDKAEELIGNYLMSNLDFVSEYLTQLVNEKKFQGAYYVGQFLQIQATNIKEVKEEDKLLYYMKIYQMMSEFKFNEGDYTEAKINISKAEYFLNTLQQNKKQKFAQDLINHQFEIPFMIANINLNIGQLEDAQKYYQMCEQIYQNNKTQFESKTLGILLLSGEIAFFQNNIQLAMMSFQKYFQEVDHQKQTKGSINIFQYINALKNNARVQQILKNFDQSLDYYERASKLIIDEYGSNNPQIIDCLKNIGSIYIFQKKYELADEKITSALKICRNIFGEKNSFTAETYRQMGDIQSQFNSEEALISYKKALMIYDSLFGPDNQNNVVVLNNMAHLYLNQSDFNKAEQLCLQCLEICQKNGQSQSKQTSNIYENLCKVYLNKKELNEALDIIVKAYNIKKTIIGAYNIETLQCLLIYIQILAQLNRAQEANQLCEEAYPKILQIYGEKHEIVMKFAMILSKLRLFFGKVEQSKALLQQQLKNSQYQPGEVQDKIQFDILLKLAQNHEKQGKIEAINYYKQALEHCPSAPFEFEIHRSIAFFYVRNQKIEEGMEYLNKSEEILMINKDKHPIFKQFETQYLKPIQELRGKCQKILNFKKHNSHSLIV</sequence>
<keyword evidence="1" id="KW-0677">Repeat</keyword>
<gene>
    <name evidence="4" type="primary">Contig13809.g14728</name>
    <name evidence="4" type="ORF">STYLEM_18888</name>
</gene>
<feature type="domain" description="Protein kinase" evidence="3">
    <location>
        <begin position="174"/>
        <end position="486"/>
    </location>
</feature>
<accession>A0A078B699</accession>
<dbReference type="InterPro" id="IPR019734">
    <property type="entry name" value="TPR_rpt"/>
</dbReference>
<dbReference type="Gene3D" id="1.10.510.10">
    <property type="entry name" value="Transferase(Phosphotransferase) domain 1"/>
    <property type="match status" value="1"/>
</dbReference>
<dbReference type="SMART" id="SM00028">
    <property type="entry name" value="TPR"/>
    <property type="match status" value="7"/>
</dbReference>
<proteinExistence type="predicted"/>
<dbReference type="AlphaFoldDB" id="A0A078B699"/>
<keyword evidence="2" id="KW-0802">TPR repeat</keyword>
<dbReference type="PROSITE" id="PS50011">
    <property type="entry name" value="PROTEIN_KINASE_DOM"/>
    <property type="match status" value="1"/>
</dbReference>
<evidence type="ECO:0000256" key="1">
    <source>
        <dbReference type="ARBA" id="ARBA00022737"/>
    </source>
</evidence>
<dbReference type="InterPro" id="IPR011990">
    <property type="entry name" value="TPR-like_helical_dom_sf"/>
</dbReference>
<evidence type="ECO:0000256" key="2">
    <source>
        <dbReference type="ARBA" id="ARBA00022803"/>
    </source>
</evidence>
<name>A0A078B699_STYLE</name>
<reference evidence="4 5" key="1">
    <citation type="submission" date="2014-06" db="EMBL/GenBank/DDBJ databases">
        <authorList>
            <person name="Swart Estienne"/>
        </authorList>
    </citation>
    <scope>NUCLEOTIDE SEQUENCE [LARGE SCALE GENOMIC DNA]</scope>
    <source>
        <strain evidence="4 5">130c</strain>
    </source>
</reference>
<dbReference type="PROSITE" id="PS00108">
    <property type="entry name" value="PROTEIN_KINASE_ST"/>
    <property type="match status" value="1"/>
</dbReference>
<dbReference type="GO" id="GO:0004672">
    <property type="term" value="F:protein kinase activity"/>
    <property type="evidence" value="ECO:0007669"/>
    <property type="project" value="InterPro"/>
</dbReference>
<keyword evidence="4" id="KW-0418">Kinase</keyword>
<dbReference type="OrthoDB" id="381520at2759"/>
<protein>
    <submittedName>
        <fullName evidence="4">Protein kinase domain containing protein</fullName>
    </submittedName>
</protein>
<dbReference type="SMART" id="SM00220">
    <property type="entry name" value="S_TKc"/>
    <property type="match status" value="1"/>
</dbReference>
<evidence type="ECO:0000259" key="3">
    <source>
        <dbReference type="PROSITE" id="PS50011"/>
    </source>
</evidence>
<dbReference type="InterPro" id="IPR008271">
    <property type="entry name" value="Ser/Thr_kinase_AS"/>
</dbReference>
<keyword evidence="5" id="KW-1185">Reference proteome</keyword>
<organism evidence="4 5">
    <name type="scientific">Stylonychia lemnae</name>
    <name type="common">Ciliate</name>
    <dbReference type="NCBI Taxonomy" id="5949"/>
    <lineage>
        <taxon>Eukaryota</taxon>
        <taxon>Sar</taxon>
        <taxon>Alveolata</taxon>
        <taxon>Ciliophora</taxon>
        <taxon>Intramacronucleata</taxon>
        <taxon>Spirotrichea</taxon>
        <taxon>Stichotrichia</taxon>
        <taxon>Sporadotrichida</taxon>
        <taxon>Oxytrichidae</taxon>
        <taxon>Stylonychinae</taxon>
        <taxon>Stylonychia</taxon>
    </lineage>
</organism>
<evidence type="ECO:0000313" key="4">
    <source>
        <dbReference type="EMBL" id="CDW89751.1"/>
    </source>
</evidence>